<dbReference type="EMBL" id="RDQH01000332">
    <property type="protein sequence ID" value="RXH97294.1"/>
    <property type="molecule type" value="Genomic_DNA"/>
</dbReference>
<proteinExistence type="predicted"/>
<protein>
    <submittedName>
        <fullName evidence="2">Uncharacterized protein</fullName>
    </submittedName>
</protein>
<reference evidence="2 3" key="1">
    <citation type="submission" date="2018-10" db="EMBL/GenBank/DDBJ databases">
        <title>A high-quality apple genome assembly.</title>
        <authorList>
            <person name="Hu J."/>
        </authorList>
    </citation>
    <scope>NUCLEOTIDE SEQUENCE [LARGE SCALE GENOMIC DNA]</scope>
    <source>
        <strain evidence="3">cv. HFTH1</strain>
        <tissue evidence="2">Young leaf</tissue>
    </source>
</reference>
<accession>A0A498JTZ8</accession>
<sequence length="124" mass="13890">MQPGEVTGRHHLAPSSSSPYLRAKLREEKAMCRFVHGFFIHEHVYRGVDHLFLKCTYPPPYSTRPFRSSLASGSVGTPKLSKIGREPSQDGNKTVKAWLGPKADNIVLGRVESGRAVTMWYHTP</sequence>
<evidence type="ECO:0000313" key="2">
    <source>
        <dbReference type="EMBL" id="RXH97294.1"/>
    </source>
</evidence>
<feature type="region of interest" description="Disordered" evidence="1">
    <location>
        <begin position="68"/>
        <end position="96"/>
    </location>
</feature>
<name>A0A498JTZ8_MALDO</name>
<gene>
    <name evidence="2" type="ORF">DVH24_035962</name>
</gene>
<dbReference type="AlphaFoldDB" id="A0A498JTZ8"/>
<comment type="caution">
    <text evidence="2">The sequence shown here is derived from an EMBL/GenBank/DDBJ whole genome shotgun (WGS) entry which is preliminary data.</text>
</comment>
<keyword evidence="3" id="KW-1185">Reference proteome</keyword>
<dbReference type="Proteomes" id="UP000290289">
    <property type="component" value="Chromosome 6"/>
</dbReference>
<evidence type="ECO:0000256" key="1">
    <source>
        <dbReference type="SAM" id="MobiDB-lite"/>
    </source>
</evidence>
<organism evidence="2 3">
    <name type="scientific">Malus domestica</name>
    <name type="common">Apple</name>
    <name type="synonym">Pyrus malus</name>
    <dbReference type="NCBI Taxonomy" id="3750"/>
    <lineage>
        <taxon>Eukaryota</taxon>
        <taxon>Viridiplantae</taxon>
        <taxon>Streptophyta</taxon>
        <taxon>Embryophyta</taxon>
        <taxon>Tracheophyta</taxon>
        <taxon>Spermatophyta</taxon>
        <taxon>Magnoliopsida</taxon>
        <taxon>eudicotyledons</taxon>
        <taxon>Gunneridae</taxon>
        <taxon>Pentapetalae</taxon>
        <taxon>rosids</taxon>
        <taxon>fabids</taxon>
        <taxon>Rosales</taxon>
        <taxon>Rosaceae</taxon>
        <taxon>Amygdaloideae</taxon>
        <taxon>Maleae</taxon>
        <taxon>Malus</taxon>
    </lineage>
</organism>
<evidence type="ECO:0000313" key="3">
    <source>
        <dbReference type="Proteomes" id="UP000290289"/>
    </source>
</evidence>